<dbReference type="PANTHER" id="PTHR11732">
    <property type="entry name" value="ALDO/KETO REDUCTASE"/>
    <property type="match status" value="1"/>
</dbReference>
<dbReference type="AlphaFoldDB" id="A0A9W8YP12"/>
<reference evidence="3" key="1">
    <citation type="submission" date="2022-10" db="EMBL/GenBank/DDBJ databases">
        <title>Tapping the CABI collections for fungal endophytes: first genome assemblies for Collariella, Neodidymelliopsis, Ascochyta clinopodiicola, Didymella pomorum, Didymosphaeria variabile, Neocosmospora piperis and Neocucurbitaria cava.</title>
        <authorList>
            <person name="Hill R."/>
        </authorList>
    </citation>
    <scope>NUCLEOTIDE SEQUENCE</scope>
    <source>
        <strain evidence="3">IMI 355082</strain>
    </source>
</reference>
<dbReference type="SUPFAM" id="SSF51430">
    <property type="entry name" value="NAD(P)-linked oxidoreductase"/>
    <property type="match status" value="1"/>
</dbReference>
<keyword evidence="4" id="KW-1185">Reference proteome</keyword>
<gene>
    <name evidence="3" type="ORF">N0V93_006259</name>
</gene>
<accession>A0A9W8YP12</accession>
<dbReference type="Pfam" id="PF00248">
    <property type="entry name" value="Aldo_ket_red"/>
    <property type="match status" value="1"/>
</dbReference>
<dbReference type="InterPro" id="IPR036812">
    <property type="entry name" value="NAD(P)_OxRdtase_dom_sf"/>
</dbReference>
<dbReference type="Proteomes" id="UP001140453">
    <property type="component" value="Unassembled WGS sequence"/>
</dbReference>
<protein>
    <recommendedName>
        <fullName evidence="2">NADP-dependent oxidoreductase domain-containing protein</fullName>
    </recommendedName>
</protein>
<dbReference type="InterPro" id="IPR020471">
    <property type="entry name" value="AKR"/>
</dbReference>
<name>A0A9W8YP12_9PEZI</name>
<sequence length="333" mass="36560">MKPKSSQKIPSPIYGTAFAFDETTSLVEAALHAGFRGIDTAGALGAYREKMVGDGIRNCVKSGLIKRDDLYIQTKFSPYKPGKDPALYPYDTTVDIETQVQQSVASSLSNLGTDYIDCLVLHSLYADFDDTLRAWRAMEAFVPAQIGLLGVSNTDLGTLRRIYDLAGTDTKPVTVQNRFTQSTSSDPLDPKMPPGIPYPDDKYDAGVRDFCAKYGIKYTPWGVLWGSPELLEGIEADHLSEIADEIGVTKQVAFYVCLQDIAFVDGCEVGVLCGTKTIRRMSETIHGLQQIGEFLAASPGNKERWKRLIDGFRKIIGTQNACGYQGKNRIGIT</sequence>
<keyword evidence="1" id="KW-0560">Oxidoreductase</keyword>
<dbReference type="InterPro" id="IPR023210">
    <property type="entry name" value="NADP_OxRdtase_dom"/>
</dbReference>
<evidence type="ECO:0000313" key="4">
    <source>
        <dbReference type="Proteomes" id="UP001140453"/>
    </source>
</evidence>
<evidence type="ECO:0000256" key="1">
    <source>
        <dbReference type="ARBA" id="ARBA00023002"/>
    </source>
</evidence>
<feature type="domain" description="NADP-dependent oxidoreductase" evidence="2">
    <location>
        <begin position="16"/>
        <end position="225"/>
    </location>
</feature>
<dbReference type="EMBL" id="JAPEVB010000004">
    <property type="protein sequence ID" value="KAJ4388799.1"/>
    <property type="molecule type" value="Genomic_DNA"/>
</dbReference>
<dbReference type="OrthoDB" id="5357513at2759"/>
<evidence type="ECO:0000259" key="2">
    <source>
        <dbReference type="Pfam" id="PF00248"/>
    </source>
</evidence>
<dbReference type="GO" id="GO:0016491">
    <property type="term" value="F:oxidoreductase activity"/>
    <property type="evidence" value="ECO:0007669"/>
    <property type="project" value="UniProtKB-KW"/>
</dbReference>
<evidence type="ECO:0000313" key="3">
    <source>
        <dbReference type="EMBL" id="KAJ4388799.1"/>
    </source>
</evidence>
<comment type="caution">
    <text evidence="3">The sequence shown here is derived from an EMBL/GenBank/DDBJ whole genome shotgun (WGS) entry which is preliminary data.</text>
</comment>
<dbReference type="Gene3D" id="3.20.20.100">
    <property type="entry name" value="NADP-dependent oxidoreductase domain"/>
    <property type="match status" value="1"/>
</dbReference>
<organism evidence="3 4">
    <name type="scientific">Gnomoniopsis smithogilvyi</name>
    <dbReference type="NCBI Taxonomy" id="1191159"/>
    <lineage>
        <taxon>Eukaryota</taxon>
        <taxon>Fungi</taxon>
        <taxon>Dikarya</taxon>
        <taxon>Ascomycota</taxon>
        <taxon>Pezizomycotina</taxon>
        <taxon>Sordariomycetes</taxon>
        <taxon>Sordariomycetidae</taxon>
        <taxon>Diaporthales</taxon>
        <taxon>Gnomoniaceae</taxon>
        <taxon>Gnomoniopsis</taxon>
    </lineage>
</organism>
<proteinExistence type="predicted"/>